<dbReference type="PANTHER" id="PTHR28583">
    <property type="entry name" value="ACID AMIDASE"/>
    <property type="match status" value="1"/>
</dbReference>
<sequence>MWTNWRAVTGAAVLLALVAAGTSGLAVPLALIGQAQPVPRGAGRAPPLYRVDLDQDPATRWAAVVADFKADTQQLIKAFLGSVPLELKYLADVIAADLDTHLPADYGAELLGISKTVNASLGDIVLLNLIYDVTAFCTGIIANDRNGGLWHGRNLDYGNTMPQTDMLEKVTIRVDFYRRGKLLYSAVSFAGYAGILTGWKPHQFAITVNERDKGNFINNIVSALQELLNGGKLYPVTMMTRLAFEQDTDFASVVSRLSSAQLIAPVYYIISGNQTDQGIVLVRTQYKTLGTNQLDQKSGKWFIVETNYDPWMPPPPGDDRRDPAIKAMNSLGQARLSLEGLFNVLSVPPVNNNHTVYTAVFSATRPATSKAVIRDSTEQQTNENRILIESKNNSQVIFVIELLREFHLNFFNFSDAPKYKLSCRSQISLIWEYM</sequence>
<dbReference type="PANTHER" id="PTHR28583:SF4">
    <property type="entry name" value="N-ACYLETHANOLAMINE-HYDROLYZING ACID AMIDASE"/>
    <property type="match status" value="1"/>
</dbReference>
<proteinExistence type="predicted"/>
<evidence type="ECO:0008006" key="7">
    <source>
        <dbReference type="Google" id="ProtNLM"/>
    </source>
</evidence>
<organism evidence="5 6">
    <name type="scientific">Macrostomum lignano</name>
    <dbReference type="NCBI Taxonomy" id="282301"/>
    <lineage>
        <taxon>Eukaryota</taxon>
        <taxon>Metazoa</taxon>
        <taxon>Spiralia</taxon>
        <taxon>Lophotrochozoa</taxon>
        <taxon>Platyhelminthes</taxon>
        <taxon>Rhabditophora</taxon>
        <taxon>Macrostomorpha</taxon>
        <taxon>Macrostomida</taxon>
        <taxon>Macrostomidae</taxon>
        <taxon>Macrostomum</taxon>
    </lineage>
</organism>
<keyword evidence="6" id="KW-1185">Reference proteome</keyword>
<evidence type="ECO:0000256" key="2">
    <source>
        <dbReference type="SAM" id="SignalP"/>
    </source>
</evidence>
<feature type="domain" description="Acid ceramidase N-terminal" evidence="4">
    <location>
        <begin position="45"/>
        <end position="79"/>
    </location>
</feature>
<gene>
    <name evidence="5" type="ORF">BOX15_Mlig013281g3</name>
</gene>
<evidence type="ECO:0000259" key="3">
    <source>
        <dbReference type="Pfam" id="PF02275"/>
    </source>
</evidence>
<comment type="caution">
    <text evidence="5">The sequence shown here is derived from an EMBL/GenBank/DDBJ whole genome shotgun (WGS) entry which is preliminary data.</text>
</comment>
<dbReference type="STRING" id="282301.A0A267DV23"/>
<dbReference type="Pfam" id="PF15508">
    <property type="entry name" value="NAAA-beta"/>
    <property type="match status" value="1"/>
</dbReference>
<feature type="chain" id="PRO_5013148168" description="Ceramidase" evidence="2">
    <location>
        <begin position="21"/>
        <end position="434"/>
    </location>
</feature>
<dbReference type="OrthoDB" id="5273684at2759"/>
<name>A0A267DV23_9PLAT</name>
<dbReference type="InterPro" id="IPR029130">
    <property type="entry name" value="Acid_ceramidase_N"/>
</dbReference>
<evidence type="ECO:0000259" key="4">
    <source>
        <dbReference type="Pfam" id="PF15508"/>
    </source>
</evidence>
<dbReference type="Pfam" id="PF02275">
    <property type="entry name" value="CBAH"/>
    <property type="match status" value="1"/>
</dbReference>
<evidence type="ECO:0000313" key="6">
    <source>
        <dbReference type="Proteomes" id="UP000215902"/>
    </source>
</evidence>
<feature type="domain" description="Choloylglycine hydrolase/NAAA C-terminal" evidence="3">
    <location>
        <begin position="137"/>
        <end position="312"/>
    </location>
</feature>
<dbReference type="Proteomes" id="UP000215902">
    <property type="component" value="Unassembled WGS sequence"/>
</dbReference>
<keyword evidence="2" id="KW-0732">Signal</keyword>
<dbReference type="Gene3D" id="3.60.60.10">
    <property type="entry name" value="Penicillin V Acylase, Chain A"/>
    <property type="match status" value="1"/>
</dbReference>
<reference evidence="5 6" key="1">
    <citation type="submission" date="2017-06" db="EMBL/GenBank/DDBJ databases">
        <title>A platform for efficient transgenesis in Macrostomum lignano, a flatworm model organism for stem cell research.</title>
        <authorList>
            <person name="Berezikov E."/>
        </authorList>
    </citation>
    <scope>NUCLEOTIDE SEQUENCE [LARGE SCALE GENOMIC DNA]</scope>
    <source>
        <strain evidence="5">DV1</strain>
        <tissue evidence="5">Whole organism</tissue>
    </source>
</reference>
<dbReference type="InterPro" id="IPR029132">
    <property type="entry name" value="CBAH/NAAA_C"/>
</dbReference>
<dbReference type="EMBL" id="NIVC01003120">
    <property type="protein sequence ID" value="PAA53160.1"/>
    <property type="molecule type" value="Genomic_DNA"/>
</dbReference>
<protein>
    <recommendedName>
        <fullName evidence="7">Ceramidase</fullName>
    </recommendedName>
</protein>
<dbReference type="AlphaFoldDB" id="A0A267DV23"/>
<accession>A0A267DV23</accession>
<keyword evidence="1" id="KW-0378">Hydrolase</keyword>
<evidence type="ECO:0000256" key="1">
    <source>
        <dbReference type="ARBA" id="ARBA00022801"/>
    </source>
</evidence>
<dbReference type="GO" id="GO:0016810">
    <property type="term" value="F:hydrolase activity, acting on carbon-nitrogen (but not peptide) bonds"/>
    <property type="evidence" value="ECO:0007669"/>
    <property type="project" value="TreeGrafter"/>
</dbReference>
<feature type="signal peptide" evidence="2">
    <location>
        <begin position="1"/>
        <end position="20"/>
    </location>
</feature>
<evidence type="ECO:0000313" key="5">
    <source>
        <dbReference type="EMBL" id="PAA53160.1"/>
    </source>
</evidence>